<keyword evidence="1" id="KW-0808">Transferase</keyword>
<dbReference type="Proteomes" id="UP001140560">
    <property type="component" value="Unassembled WGS sequence"/>
</dbReference>
<dbReference type="PANTHER" id="PTHR43072">
    <property type="entry name" value="N-ACETYLTRANSFERASE"/>
    <property type="match status" value="1"/>
</dbReference>
<evidence type="ECO:0000313" key="4">
    <source>
        <dbReference type="EMBL" id="KAJ4364568.1"/>
    </source>
</evidence>
<name>A0A9W8Y2V9_9PLEO</name>
<organism evidence="4 5">
    <name type="scientific">Neocucurbitaria cava</name>
    <dbReference type="NCBI Taxonomy" id="798079"/>
    <lineage>
        <taxon>Eukaryota</taxon>
        <taxon>Fungi</taxon>
        <taxon>Dikarya</taxon>
        <taxon>Ascomycota</taxon>
        <taxon>Pezizomycotina</taxon>
        <taxon>Dothideomycetes</taxon>
        <taxon>Pleosporomycetidae</taxon>
        <taxon>Pleosporales</taxon>
        <taxon>Pleosporineae</taxon>
        <taxon>Cucurbitariaceae</taxon>
        <taxon>Neocucurbitaria</taxon>
    </lineage>
</organism>
<dbReference type="AlphaFoldDB" id="A0A9W8Y2V9"/>
<sequence>MALTHGTVRIRACTESDLPAIREIIEYYVDNTVVTLAFTPPSCGEVRESWEKSTNQGLPYLVAVHDNSDTALGFCYAAEFRGGGGRGGYRHTVELSLFCHPDYVGRGVGSLLLQQLVETLKAPEDFPRHISVPRRENQKVRVLLACMSVDETSWRGGLGLRDFYVKHGFEEVGHMKKVGNKFDRWIDTLYLQLSLW</sequence>
<dbReference type="Gene3D" id="3.40.630.30">
    <property type="match status" value="1"/>
</dbReference>
<dbReference type="InterPro" id="IPR000182">
    <property type="entry name" value="GNAT_dom"/>
</dbReference>
<reference evidence="4" key="1">
    <citation type="submission" date="2022-10" db="EMBL/GenBank/DDBJ databases">
        <title>Tapping the CABI collections for fungal endophytes: first genome assemblies for Collariella, Neodidymelliopsis, Ascochyta clinopodiicola, Didymella pomorum, Didymosphaeria variabile, Neocosmospora piperis and Neocucurbitaria cava.</title>
        <authorList>
            <person name="Hill R."/>
        </authorList>
    </citation>
    <scope>NUCLEOTIDE SEQUENCE</scope>
    <source>
        <strain evidence="4">IMI 356814</strain>
    </source>
</reference>
<dbReference type="CDD" id="cd04301">
    <property type="entry name" value="NAT_SF"/>
    <property type="match status" value="1"/>
</dbReference>
<protein>
    <recommendedName>
        <fullName evidence="3">N-acetyltransferase domain-containing protein</fullName>
    </recommendedName>
</protein>
<comment type="caution">
    <text evidence="4">The sequence shown here is derived from an EMBL/GenBank/DDBJ whole genome shotgun (WGS) entry which is preliminary data.</text>
</comment>
<dbReference type="OrthoDB" id="2129362at2759"/>
<gene>
    <name evidence="4" type="ORF">N0V83_009164</name>
</gene>
<dbReference type="Pfam" id="PF00583">
    <property type="entry name" value="Acetyltransf_1"/>
    <property type="match status" value="1"/>
</dbReference>
<dbReference type="PANTHER" id="PTHR43072:SF23">
    <property type="entry name" value="UPF0039 PROTEIN C11D3.02C"/>
    <property type="match status" value="1"/>
</dbReference>
<dbReference type="PROSITE" id="PS51186">
    <property type="entry name" value="GNAT"/>
    <property type="match status" value="1"/>
</dbReference>
<keyword evidence="5" id="KW-1185">Reference proteome</keyword>
<evidence type="ECO:0000259" key="3">
    <source>
        <dbReference type="PROSITE" id="PS51186"/>
    </source>
</evidence>
<dbReference type="GO" id="GO:0016747">
    <property type="term" value="F:acyltransferase activity, transferring groups other than amino-acyl groups"/>
    <property type="evidence" value="ECO:0007669"/>
    <property type="project" value="InterPro"/>
</dbReference>
<proteinExistence type="predicted"/>
<dbReference type="SUPFAM" id="SSF55729">
    <property type="entry name" value="Acyl-CoA N-acyltransferases (Nat)"/>
    <property type="match status" value="1"/>
</dbReference>
<dbReference type="EMBL" id="JAPEUY010000017">
    <property type="protein sequence ID" value="KAJ4364568.1"/>
    <property type="molecule type" value="Genomic_DNA"/>
</dbReference>
<accession>A0A9W8Y2V9</accession>
<feature type="domain" description="N-acetyltransferase" evidence="3">
    <location>
        <begin position="8"/>
        <end position="196"/>
    </location>
</feature>
<evidence type="ECO:0000256" key="1">
    <source>
        <dbReference type="ARBA" id="ARBA00022679"/>
    </source>
</evidence>
<evidence type="ECO:0000256" key="2">
    <source>
        <dbReference type="ARBA" id="ARBA00023315"/>
    </source>
</evidence>
<keyword evidence="2" id="KW-0012">Acyltransferase</keyword>
<evidence type="ECO:0000313" key="5">
    <source>
        <dbReference type="Proteomes" id="UP001140560"/>
    </source>
</evidence>
<dbReference type="InterPro" id="IPR016181">
    <property type="entry name" value="Acyl_CoA_acyltransferase"/>
</dbReference>